<dbReference type="InterPro" id="IPR017972">
    <property type="entry name" value="Cyt_P450_CS"/>
</dbReference>
<name>A0A4R8TQM0_9PEZI</name>
<dbReference type="Pfam" id="PF00067">
    <property type="entry name" value="p450"/>
    <property type="match status" value="1"/>
</dbReference>
<evidence type="ECO:0000256" key="6">
    <source>
        <dbReference type="ARBA" id="ARBA00023002"/>
    </source>
</evidence>
<gene>
    <name evidence="11" type="primary">P450-3</name>
    <name evidence="11" type="ORF">C8034_v007992</name>
</gene>
<dbReference type="Gene3D" id="1.10.630.10">
    <property type="entry name" value="Cytochrome P450"/>
    <property type="match status" value="1"/>
</dbReference>
<evidence type="ECO:0000256" key="7">
    <source>
        <dbReference type="ARBA" id="ARBA00023004"/>
    </source>
</evidence>
<sequence>MLLQLWAPVLLATVALAAYRLWRKLAFKLDFPVVGSPEDENMGYAIIEGYQKYPDTPFIVPSSPPRVILPMNLYQEVIQSDDSTFSFNAELYDIFLGKYTHIGEPSRDLINAVRIDVNRNLTSILQAIQDEAHHGMSQLVGDSTDFRAFNLYTTVLRMVGLMSGRVFVGLPLSRDEEWLAASINFTTDVAKSRLAMMNMKSWLRPFFLRFLPEVQHLLGEQKRAHNWMRPLVGDILQTSRDIDEKAVKPGSTGAFISWMMNYLPQEQRTAENVGNGQMVLSFAAIHTTSSTTTFALIDLFSRPEYIQPLREEIERVIAEDGLLQTEDSRGYMSKQSLAKLKKLDSFIKESQRMSPLSYGGSVRRLRRDYTFSNGLKLPAGTPTSFPLWGVYNSPETEVYSPAYNADVENAPPSKFDGFRFARLRDVPGRETRHQAATTGPDAFNFGHGPHACPGRFFAVYMVKCILVELLLNYDVKLKGAGDGEVQRPPNLVRQLLVMPNHETEVEIRRRFDA</sequence>
<organism evidence="11 12">
    <name type="scientific">Colletotrichum sidae</name>
    <dbReference type="NCBI Taxonomy" id="1347389"/>
    <lineage>
        <taxon>Eukaryota</taxon>
        <taxon>Fungi</taxon>
        <taxon>Dikarya</taxon>
        <taxon>Ascomycota</taxon>
        <taxon>Pezizomycotina</taxon>
        <taxon>Sordariomycetes</taxon>
        <taxon>Hypocreomycetidae</taxon>
        <taxon>Glomerellales</taxon>
        <taxon>Glomerellaceae</taxon>
        <taxon>Colletotrichum</taxon>
        <taxon>Colletotrichum orbiculare species complex</taxon>
    </lineage>
</organism>
<proteinExistence type="inferred from homology"/>
<keyword evidence="12" id="KW-1185">Reference proteome</keyword>
<evidence type="ECO:0000256" key="8">
    <source>
        <dbReference type="ARBA" id="ARBA00023033"/>
    </source>
</evidence>
<comment type="similarity">
    <text evidence="3 10">Belongs to the cytochrome P450 family.</text>
</comment>
<reference evidence="11 12" key="1">
    <citation type="submission" date="2018-11" db="EMBL/GenBank/DDBJ databases">
        <title>Genome sequence and assembly of Colletotrichum sidae.</title>
        <authorList>
            <person name="Gan P."/>
            <person name="Shirasu K."/>
        </authorList>
    </citation>
    <scope>NUCLEOTIDE SEQUENCE [LARGE SCALE GENOMIC DNA]</scope>
    <source>
        <strain evidence="11 12">CBS 518.97</strain>
    </source>
</reference>
<dbReference type="PANTHER" id="PTHR46206:SF6">
    <property type="entry name" value="CYTOCHROME P450 MONOOXYGENASE AN1598-RELATED"/>
    <property type="match status" value="1"/>
</dbReference>
<accession>A0A4R8TQM0</accession>
<dbReference type="AlphaFoldDB" id="A0A4R8TQM0"/>
<dbReference type="SUPFAM" id="SSF48264">
    <property type="entry name" value="Cytochrome P450"/>
    <property type="match status" value="1"/>
</dbReference>
<evidence type="ECO:0000256" key="3">
    <source>
        <dbReference type="ARBA" id="ARBA00010617"/>
    </source>
</evidence>
<feature type="binding site" description="axial binding residue" evidence="9">
    <location>
        <position position="452"/>
    </location>
    <ligand>
        <name>heme</name>
        <dbReference type="ChEBI" id="CHEBI:30413"/>
    </ligand>
    <ligandPart>
        <name>Fe</name>
        <dbReference type="ChEBI" id="CHEBI:18248"/>
    </ligandPart>
</feature>
<evidence type="ECO:0000256" key="2">
    <source>
        <dbReference type="ARBA" id="ARBA00004167"/>
    </source>
</evidence>
<evidence type="ECO:0000256" key="4">
    <source>
        <dbReference type="ARBA" id="ARBA00022617"/>
    </source>
</evidence>
<dbReference type="EMBL" id="QAPF01000026">
    <property type="protein sequence ID" value="TEA20894.1"/>
    <property type="molecule type" value="Genomic_DNA"/>
</dbReference>
<evidence type="ECO:0000256" key="9">
    <source>
        <dbReference type="PIRSR" id="PIRSR602403-1"/>
    </source>
</evidence>
<evidence type="ECO:0000256" key="1">
    <source>
        <dbReference type="ARBA" id="ARBA00001971"/>
    </source>
</evidence>
<dbReference type="Proteomes" id="UP000295604">
    <property type="component" value="Unassembled WGS sequence"/>
</dbReference>
<dbReference type="GO" id="GO:0016020">
    <property type="term" value="C:membrane"/>
    <property type="evidence" value="ECO:0007669"/>
    <property type="project" value="UniProtKB-SubCell"/>
</dbReference>
<dbReference type="PANTHER" id="PTHR46206">
    <property type="entry name" value="CYTOCHROME P450"/>
    <property type="match status" value="1"/>
</dbReference>
<dbReference type="GO" id="GO:0020037">
    <property type="term" value="F:heme binding"/>
    <property type="evidence" value="ECO:0007669"/>
    <property type="project" value="InterPro"/>
</dbReference>
<dbReference type="GO" id="GO:0005506">
    <property type="term" value="F:iron ion binding"/>
    <property type="evidence" value="ECO:0007669"/>
    <property type="project" value="InterPro"/>
</dbReference>
<dbReference type="InterPro" id="IPR002403">
    <property type="entry name" value="Cyt_P450_E_grp-IV"/>
</dbReference>
<keyword evidence="4 9" id="KW-0349">Heme</keyword>
<keyword evidence="5 9" id="KW-0479">Metal-binding</keyword>
<dbReference type="GO" id="GO:0004497">
    <property type="term" value="F:monooxygenase activity"/>
    <property type="evidence" value="ECO:0007669"/>
    <property type="project" value="UniProtKB-KW"/>
</dbReference>
<keyword evidence="8 10" id="KW-0503">Monooxygenase</keyword>
<evidence type="ECO:0000256" key="5">
    <source>
        <dbReference type="ARBA" id="ARBA00022723"/>
    </source>
</evidence>
<dbReference type="GO" id="GO:0016705">
    <property type="term" value="F:oxidoreductase activity, acting on paired donors, with incorporation or reduction of molecular oxygen"/>
    <property type="evidence" value="ECO:0007669"/>
    <property type="project" value="InterPro"/>
</dbReference>
<dbReference type="PRINTS" id="PR00465">
    <property type="entry name" value="EP450IV"/>
</dbReference>
<dbReference type="PROSITE" id="PS00086">
    <property type="entry name" value="CYTOCHROME_P450"/>
    <property type="match status" value="1"/>
</dbReference>
<comment type="subcellular location">
    <subcellularLocation>
        <location evidence="2">Membrane</location>
        <topology evidence="2">Single-pass membrane protein</topology>
    </subcellularLocation>
</comment>
<keyword evidence="7 9" id="KW-0408">Iron</keyword>
<evidence type="ECO:0000313" key="12">
    <source>
        <dbReference type="Proteomes" id="UP000295604"/>
    </source>
</evidence>
<dbReference type="InterPro" id="IPR001128">
    <property type="entry name" value="Cyt_P450"/>
</dbReference>
<evidence type="ECO:0000313" key="11">
    <source>
        <dbReference type="EMBL" id="TEA20894.1"/>
    </source>
</evidence>
<evidence type="ECO:0000256" key="10">
    <source>
        <dbReference type="RuleBase" id="RU000461"/>
    </source>
</evidence>
<protein>
    <submittedName>
        <fullName evidence="11">Cytochrome P450 monooygenase 3</fullName>
    </submittedName>
</protein>
<keyword evidence="6 10" id="KW-0560">Oxidoreductase</keyword>
<dbReference type="CDD" id="cd11041">
    <property type="entry name" value="CYP503A1-like"/>
    <property type="match status" value="1"/>
</dbReference>
<comment type="cofactor">
    <cofactor evidence="1 9">
        <name>heme</name>
        <dbReference type="ChEBI" id="CHEBI:30413"/>
    </cofactor>
</comment>
<dbReference type="InterPro" id="IPR036396">
    <property type="entry name" value="Cyt_P450_sf"/>
</dbReference>
<comment type="caution">
    <text evidence="11">The sequence shown here is derived from an EMBL/GenBank/DDBJ whole genome shotgun (WGS) entry which is preliminary data.</text>
</comment>